<reference evidence="5" key="1">
    <citation type="submission" date="2024-02" db="EMBL/GenBank/DDBJ databases">
        <authorList>
            <consortium name="ELIXIR-Norway"/>
            <consortium name="Elixir Norway"/>
        </authorList>
    </citation>
    <scope>NUCLEOTIDE SEQUENCE</scope>
</reference>
<feature type="domain" description="tRNA/rRNA methyltransferase SpoU type" evidence="4">
    <location>
        <begin position="194"/>
        <end position="330"/>
    </location>
</feature>
<keyword evidence="6" id="KW-1185">Reference proteome</keyword>
<dbReference type="InterPro" id="IPR001537">
    <property type="entry name" value="SpoU_MeTrfase"/>
</dbReference>
<sequence length="425" mass="46731">MKSWMMQFMNPRKEVESQSPTSPMEDLNVAAKLFSDEDEAVLEDGFGPEDTGNSSLVGCSTSDRSILLRSTSAEYLGGSLISPMERPPKYIDLSDEQKREILFPPRTFDFLRDDIRQTIVNLIDCKLGKEDPDLDSDIEPQRKASQSSGDDLLVFSDKIAPEKNSVDSINTCDDAKSDLGGSQKQKSGDKPESFVIVHNVAKRHNLGTLARSATAFGVSELILVGRKDFNAFGSHGATLHMQFRHFQTLPQAVEHLKAKHVAICGVEITEGATGVQSHPFTCSTAFLLGNEGTGLSTKEMDICDFFVYIPQYGAGTGSLNVTVAASIVLHHFAVWAGFPEQQREGQKYVVAERPVRRGPRNICADAPAEVANQRRQNVEFAREDWLLSEAIDDTGKDNGSEVVAEHPIQSFTRMGQPSSLNTLFD</sequence>
<evidence type="ECO:0000313" key="5">
    <source>
        <dbReference type="EMBL" id="CAK9211522.1"/>
    </source>
</evidence>
<name>A0ABP0U3Z5_9BRYO</name>
<dbReference type="Pfam" id="PF00588">
    <property type="entry name" value="SpoU_methylase"/>
    <property type="match status" value="1"/>
</dbReference>
<evidence type="ECO:0000259" key="4">
    <source>
        <dbReference type="Pfam" id="PF00588"/>
    </source>
</evidence>
<dbReference type="PANTHER" id="PTHR43191:SF7">
    <property type="entry name" value="OBP33PEP LIKE PROTEIN"/>
    <property type="match status" value="1"/>
</dbReference>
<proteinExistence type="predicted"/>
<keyword evidence="1" id="KW-0489">Methyltransferase</keyword>
<evidence type="ECO:0000313" key="6">
    <source>
        <dbReference type="Proteomes" id="UP001497512"/>
    </source>
</evidence>
<dbReference type="Proteomes" id="UP001497512">
    <property type="component" value="Chromosome 18"/>
</dbReference>
<organism evidence="5 6">
    <name type="scientific">Sphagnum troendelagicum</name>
    <dbReference type="NCBI Taxonomy" id="128251"/>
    <lineage>
        <taxon>Eukaryota</taxon>
        <taxon>Viridiplantae</taxon>
        <taxon>Streptophyta</taxon>
        <taxon>Embryophyta</taxon>
        <taxon>Bryophyta</taxon>
        <taxon>Sphagnophytina</taxon>
        <taxon>Sphagnopsida</taxon>
        <taxon>Sphagnales</taxon>
        <taxon>Sphagnaceae</taxon>
        <taxon>Sphagnum</taxon>
    </lineage>
</organism>
<gene>
    <name evidence="5" type="ORF">CSSPTR1EN2_LOCUS10752</name>
</gene>
<dbReference type="Gene3D" id="3.40.1280.10">
    <property type="match status" value="1"/>
</dbReference>
<dbReference type="InterPro" id="IPR029028">
    <property type="entry name" value="Alpha/beta_knot_MTases"/>
</dbReference>
<protein>
    <recommendedName>
        <fullName evidence="4">tRNA/rRNA methyltransferase SpoU type domain-containing protein</fullName>
    </recommendedName>
</protein>
<dbReference type="InterPro" id="IPR051259">
    <property type="entry name" value="rRNA_Methyltransferase"/>
</dbReference>
<dbReference type="CDD" id="cd18096">
    <property type="entry name" value="SpoU-like"/>
    <property type="match status" value="1"/>
</dbReference>
<evidence type="ECO:0000256" key="1">
    <source>
        <dbReference type="ARBA" id="ARBA00022603"/>
    </source>
</evidence>
<dbReference type="EMBL" id="OZ019910">
    <property type="protein sequence ID" value="CAK9211522.1"/>
    <property type="molecule type" value="Genomic_DNA"/>
</dbReference>
<dbReference type="InterPro" id="IPR029026">
    <property type="entry name" value="tRNA_m1G_MTases_N"/>
</dbReference>
<dbReference type="SUPFAM" id="SSF75217">
    <property type="entry name" value="alpha/beta knot"/>
    <property type="match status" value="1"/>
</dbReference>
<dbReference type="PANTHER" id="PTHR43191">
    <property type="entry name" value="RRNA METHYLTRANSFERASE 3"/>
    <property type="match status" value="1"/>
</dbReference>
<feature type="region of interest" description="Disordered" evidence="3">
    <location>
        <begin position="165"/>
        <end position="191"/>
    </location>
</feature>
<accession>A0ABP0U3Z5</accession>
<evidence type="ECO:0000256" key="3">
    <source>
        <dbReference type="SAM" id="MobiDB-lite"/>
    </source>
</evidence>
<keyword evidence="2" id="KW-0808">Transferase</keyword>
<feature type="region of interest" description="Disordered" evidence="3">
    <location>
        <begin position="1"/>
        <end position="23"/>
    </location>
</feature>
<evidence type="ECO:0000256" key="2">
    <source>
        <dbReference type="ARBA" id="ARBA00022679"/>
    </source>
</evidence>